<organism evidence="2 3">
    <name type="scientific">Salinisphaera shabanensis E1L3A</name>
    <dbReference type="NCBI Taxonomy" id="1033802"/>
    <lineage>
        <taxon>Bacteria</taxon>
        <taxon>Pseudomonadati</taxon>
        <taxon>Pseudomonadota</taxon>
        <taxon>Gammaproteobacteria</taxon>
        <taxon>Salinisphaerales</taxon>
        <taxon>Salinisphaeraceae</taxon>
        <taxon>Salinisphaera</taxon>
    </lineage>
</organism>
<dbReference type="eggNOG" id="COG3094">
    <property type="taxonomic scope" value="Bacteria"/>
</dbReference>
<accession>U2FV86</accession>
<reference evidence="2 3" key="2">
    <citation type="journal article" date="2013" name="PLoS ONE">
        <title>INDIGO - INtegrated Data Warehouse of MIcrobial GenOmes with Examples from the Red Sea Extremophiles.</title>
        <authorList>
            <person name="Alam I."/>
            <person name="Antunes A."/>
            <person name="Kamau A.A."/>
            <person name="Ba Alawi W."/>
            <person name="Kalkatawi M."/>
            <person name="Stingl U."/>
            <person name="Bajic V.B."/>
        </authorList>
    </citation>
    <scope>NUCLEOTIDE SEQUENCE [LARGE SCALE GENOMIC DNA]</scope>
    <source>
        <strain evidence="2 3">E1L3A</strain>
    </source>
</reference>
<name>U2FV86_9GAMM</name>
<feature type="transmembrane region" description="Helical" evidence="1">
    <location>
        <begin position="104"/>
        <end position="122"/>
    </location>
</feature>
<dbReference type="Proteomes" id="UP000006242">
    <property type="component" value="Unassembled WGS sequence"/>
</dbReference>
<comment type="caution">
    <text evidence="2">The sequence shown here is derived from an EMBL/GenBank/DDBJ whole genome shotgun (WGS) entry which is preliminary data.</text>
</comment>
<keyword evidence="1" id="KW-0472">Membrane</keyword>
<dbReference type="OrthoDB" id="5588650at2"/>
<reference evidence="2 3" key="1">
    <citation type="journal article" date="2011" name="J. Bacteriol.">
        <title>Genome sequence of Salinisphaera shabanensis, a gammaproteobacterium from the harsh, variable environment of the brine-seawater interface of the Shaban Deep in the Red Sea.</title>
        <authorList>
            <person name="Antunes A."/>
            <person name="Alam I."/>
            <person name="Bajic V.B."/>
            <person name="Stingl U."/>
        </authorList>
    </citation>
    <scope>NUCLEOTIDE SEQUENCE [LARGE SCALE GENOMIC DNA]</scope>
    <source>
        <strain evidence="2 3">E1L3A</strain>
    </source>
</reference>
<dbReference type="PANTHER" id="PTHR39594:SF1">
    <property type="entry name" value="PROTEIN YCHQ"/>
    <property type="match status" value="1"/>
</dbReference>
<gene>
    <name evidence="2" type="ORF">SSPSH_002846</name>
</gene>
<dbReference type="InterPro" id="IPR007360">
    <property type="entry name" value="SirB"/>
</dbReference>
<evidence type="ECO:0000313" key="2">
    <source>
        <dbReference type="EMBL" id="ERJ18233.1"/>
    </source>
</evidence>
<dbReference type="Pfam" id="PF04247">
    <property type="entry name" value="SirB"/>
    <property type="match status" value="1"/>
</dbReference>
<keyword evidence="1" id="KW-0812">Transmembrane</keyword>
<sequence length="131" mass="14120">MSVATLYVVLKALHVGSVAVTLGLFVLRAGWMVFAPARLERRWVRVLPHCIDTVLLLSAMGLVLLLGPYPGIQPWLTAKVVALLVYIVLGTIGLKRGPTKTIRIAACIAALLVFAYIVSVALSHNPYGLFA</sequence>
<protein>
    <submittedName>
        <fullName evidence="2">Membrane protein</fullName>
    </submittedName>
</protein>
<keyword evidence="1" id="KW-1133">Transmembrane helix</keyword>
<feature type="transmembrane region" description="Helical" evidence="1">
    <location>
        <begin position="12"/>
        <end position="34"/>
    </location>
</feature>
<dbReference type="STRING" id="1033802.SSPSH_002846"/>
<dbReference type="GO" id="GO:0005886">
    <property type="term" value="C:plasma membrane"/>
    <property type="evidence" value="ECO:0007669"/>
    <property type="project" value="TreeGrafter"/>
</dbReference>
<dbReference type="EMBL" id="AFNV02000021">
    <property type="protein sequence ID" value="ERJ18233.1"/>
    <property type="molecule type" value="Genomic_DNA"/>
</dbReference>
<evidence type="ECO:0000256" key="1">
    <source>
        <dbReference type="SAM" id="Phobius"/>
    </source>
</evidence>
<feature type="transmembrane region" description="Helical" evidence="1">
    <location>
        <begin position="72"/>
        <end position="92"/>
    </location>
</feature>
<dbReference type="RefSeq" id="WP_006915450.1">
    <property type="nucleotide sequence ID" value="NZ_AFNV02000021.1"/>
</dbReference>
<feature type="transmembrane region" description="Helical" evidence="1">
    <location>
        <begin position="46"/>
        <end position="66"/>
    </location>
</feature>
<proteinExistence type="predicted"/>
<evidence type="ECO:0000313" key="3">
    <source>
        <dbReference type="Proteomes" id="UP000006242"/>
    </source>
</evidence>
<dbReference type="PANTHER" id="PTHR39594">
    <property type="entry name" value="PROTEIN YCHQ"/>
    <property type="match status" value="1"/>
</dbReference>
<keyword evidence="3" id="KW-1185">Reference proteome</keyword>
<dbReference type="PIRSF" id="PIRSF005610">
    <property type="entry name" value="SirB"/>
    <property type="match status" value="1"/>
</dbReference>
<dbReference type="AlphaFoldDB" id="U2FV86"/>